<name>A0A6A6U5E4_9PEZI</name>
<reference evidence="1" key="1">
    <citation type="journal article" date="2020" name="Stud. Mycol.">
        <title>101 Dothideomycetes genomes: a test case for predicting lifestyles and emergence of pathogens.</title>
        <authorList>
            <person name="Haridas S."/>
            <person name="Albert R."/>
            <person name="Binder M."/>
            <person name="Bloem J."/>
            <person name="Labutti K."/>
            <person name="Salamov A."/>
            <person name="Andreopoulos B."/>
            <person name="Baker S."/>
            <person name="Barry K."/>
            <person name="Bills G."/>
            <person name="Bluhm B."/>
            <person name="Cannon C."/>
            <person name="Castanera R."/>
            <person name="Culley D."/>
            <person name="Daum C."/>
            <person name="Ezra D."/>
            <person name="Gonzalez J."/>
            <person name="Henrissat B."/>
            <person name="Kuo A."/>
            <person name="Liang C."/>
            <person name="Lipzen A."/>
            <person name="Lutzoni F."/>
            <person name="Magnuson J."/>
            <person name="Mondo S."/>
            <person name="Nolan M."/>
            <person name="Ohm R."/>
            <person name="Pangilinan J."/>
            <person name="Park H.-J."/>
            <person name="Ramirez L."/>
            <person name="Alfaro M."/>
            <person name="Sun H."/>
            <person name="Tritt A."/>
            <person name="Yoshinaga Y."/>
            <person name="Zwiers L.-H."/>
            <person name="Turgeon B."/>
            <person name="Goodwin S."/>
            <person name="Spatafora J."/>
            <person name="Crous P."/>
            <person name="Grigoriev I."/>
        </authorList>
    </citation>
    <scope>NUCLEOTIDE SEQUENCE</scope>
    <source>
        <strain evidence="1">CBS 115976</strain>
    </source>
</reference>
<protein>
    <submittedName>
        <fullName evidence="1">Uncharacterized protein</fullName>
    </submittedName>
</protein>
<accession>A0A6A6U5E4</accession>
<dbReference type="Proteomes" id="UP000799302">
    <property type="component" value="Unassembled WGS sequence"/>
</dbReference>
<proteinExistence type="predicted"/>
<sequence>MPIQAQYAFTHSQPQEPQDAGNSYVGIKKVTIRYFDELHYTGRRFQTFFWGRNIKGAEPNPQGPCRKRDNQISEQDSPLPRVPVVLSWWKPHDYSNQRMHTPRASPPNNIDAVDPGEACGCGPLVSIHIIVGPYVAPFLGAESCPITAC</sequence>
<evidence type="ECO:0000313" key="1">
    <source>
        <dbReference type="EMBL" id="KAF2666657.1"/>
    </source>
</evidence>
<dbReference type="AlphaFoldDB" id="A0A6A6U5E4"/>
<gene>
    <name evidence="1" type="ORF">BT63DRAFT_457611</name>
</gene>
<evidence type="ECO:0000313" key="2">
    <source>
        <dbReference type="Proteomes" id="UP000799302"/>
    </source>
</evidence>
<dbReference type="EMBL" id="MU004238">
    <property type="protein sequence ID" value="KAF2666657.1"/>
    <property type="molecule type" value="Genomic_DNA"/>
</dbReference>
<organism evidence="1 2">
    <name type="scientific">Microthyrium microscopicum</name>
    <dbReference type="NCBI Taxonomy" id="703497"/>
    <lineage>
        <taxon>Eukaryota</taxon>
        <taxon>Fungi</taxon>
        <taxon>Dikarya</taxon>
        <taxon>Ascomycota</taxon>
        <taxon>Pezizomycotina</taxon>
        <taxon>Dothideomycetes</taxon>
        <taxon>Dothideomycetes incertae sedis</taxon>
        <taxon>Microthyriales</taxon>
        <taxon>Microthyriaceae</taxon>
        <taxon>Microthyrium</taxon>
    </lineage>
</organism>
<keyword evidence="2" id="KW-1185">Reference proteome</keyword>